<dbReference type="EMBL" id="CP104003">
    <property type="protein sequence ID" value="UWM55587.1"/>
    <property type="molecule type" value="Genomic_DNA"/>
</dbReference>
<accession>A0A9E7R4R3</accession>
<evidence type="ECO:0000313" key="3">
    <source>
        <dbReference type="Proteomes" id="UP001057580"/>
    </source>
</evidence>
<evidence type="ECO:0000313" key="2">
    <source>
        <dbReference type="EMBL" id="UWM55587.1"/>
    </source>
</evidence>
<proteinExistence type="predicted"/>
<dbReference type="RefSeq" id="WP_260594687.1">
    <property type="nucleotide sequence ID" value="NZ_CP104003.1"/>
</dbReference>
<evidence type="ECO:0000256" key="1">
    <source>
        <dbReference type="SAM" id="MobiDB-lite"/>
    </source>
</evidence>
<dbReference type="GeneID" id="74941696"/>
<gene>
    <name evidence="2" type="ORF">N0B31_04700</name>
</gene>
<dbReference type="Pfam" id="PF26421">
    <property type="entry name" value="Avidin_like"/>
    <property type="match status" value="1"/>
</dbReference>
<feature type="region of interest" description="Disordered" evidence="1">
    <location>
        <begin position="92"/>
        <end position="112"/>
    </location>
</feature>
<keyword evidence="3" id="KW-1185">Reference proteome</keyword>
<dbReference type="AlphaFoldDB" id="A0A9E7R4R3"/>
<dbReference type="KEGG" id="ssai:N0B31_04700"/>
<dbReference type="InterPro" id="IPR058595">
    <property type="entry name" value="Avidin-like"/>
</dbReference>
<reference evidence="2" key="1">
    <citation type="submission" date="2022-09" db="EMBL/GenBank/DDBJ databases">
        <title>Diverse halophilic archaea isolated from saline environments.</title>
        <authorList>
            <person name="Cui H.-L."/>
        </authorList>
    </citation>
    <scope>NUCLEOTIDE SEQUENCE</scope>
    <source>
        <strain evidence="2">ZS-35-S2</strain>
    </source>
</reference>
<name>A0A9E7R4R3_9EURY</name>
<sequence length="112" mass="12496">MRRQSLDGRTFRPAGGRAGSGAVRFEFREDDGLVWATYRGGPVVVGVLAGVRDGADLRIRYLQIRSDGRREEGYSLNRLERHDDGRVRIREEAAFDSRGSDTSPVLDEVESA</sequence>
<protein>
    <submittedName>
        <fullName evidence="2">Uncharacterized protein</fullName>
    </submittedName>
</protein>
<dbReference type="Proteomes" id="UP001057580">
    <property type="component" value="Chromosome"/>
</dbReference>
<organism evidence="2 3">
    <name type="scientific">Salinirubellus salinus</name>
    <dbReference type="NCBI Taxonomy" id="1364945"/>
    <lineage>
        <taxon>Archaea</taxon>
        <taxon>Methanobacteriati</taxon>
        <taxon>Methanobacteriota</taxon>
        <taxon>Stenosarchaea group</taxon>
        <taxon>Halobacteria</taxon>
        <taxon>Halobacteriales</taxon>
        <taxon>Natronomonadaceae</taxon>
        <taxon>Salinirubellus</taxon>
    </lineage>
</organism>